<evidence type="ECO:0000256" key="11">
    <source>
        <dbReference type="SAM" id="Phobius"/>
    </source>
</evidence>
<name>A0A1N6D558_9SPHN</name>
<dbReference type="AlphaFoldDB" id="A0A1N6D558"/>
<dbReference type="GO" id="GO:0031992">
    <property type="term" value="F:energy transducer activity"/>
    <property type="evidence" value="ECO:0007669"/>
    <property type="project" value="TreeGrafter"/>
</dbReference>
<dbReference type="Pfam" id="PF03544">
    <property type="entry name" value="TonB_C"/>
    <property type="match status" value="1"/>
</dbReference>
<feature type="compositionally biased region" description="Pro residues" evidence="10">
    <location>
        <begin position="99"/>
        <end position="122"/>
    </location>
</feature>
<dbReference type="EMBL" id="FSQW01000001">
    <property type="protein sequence ID" value="SIN65847.1"/>
    <property type="molecule type" value="Genomic_DNA"/>
</dbReference>
<keyword evidence="14" id="KW-1185">Reference proteome</keyword>
<organism evidence="13 14">
    <name type="scientific">Parasphingorhabdus marina DSM 22363</name>
    <dbReference type="NCBI Taxonomy" id="1123272"/>
    <lineage>
        <taxon>Bacteria</taxon>
        <taxon>Pseudomonadati</taxon>
        <taxon>Pseudomonadota</taxon>
        <taxon>Alphaproteobacteria</taxon>
        <taxon>Sphingomonadales</taxon>
        <taxon>Sphingomonadaceae</taxon>
        <taxon>Parasphingorhabdus</taxon>
    </lineage>
</organism>
<dbReference type="Gene3D" id="3.30.1150.10">
    <property type="match status" value="1"/>
</dbReference>
<accession>A0A1N6D558</accession>
<dbReference type="PANTHER" id="PTHR33446:SF2">
    <property type="entry name" value="PROTEIN TONB"/>
    <property type="match status" value="1"/>
</dbReference>
<feature type="domain" description="TonB C-terminal" evidence="12">
    <location>
        <begin position="125"/>
        <end position="218"/>
    </location>
</feature>
<dbReference type="OrthoDB" id="7585155at2"/>
<evidence type="ECO:0000256" key="6">
    <source>
        <dbReference type="ARBA" id="ARBA00022692"/>
    </source>
</evidence>
<evidence type="ECO:0000256" key="10">
    <source>
        <dbReference type="SAM" id="MobiDB-lite"/>
    </source>
</evidence>
<dbReference type="STRING" id="1123272.SAMN02745824_1553"/>
<evidence type="ECO:0000256" key="5">
    <source>
        <dbReference type="ARBA" id="ARBA00022519"/>
    </source>
</evidence>
<dbReference type="GO" id="GO:0015031">
    <property type="term" value="P:protein transport"/>
    <property type="evidence" value="ECO:0007669"/>
    <property type="project" value="UniProtKB-KW"/>
</dbReference>
<evidence type="ECO:0000256" key="3">
    <source>
        <dbReference type="ARBA" id="ARBA00022448"/>
    </source>
</evidence>
<keyword evidence="5" id="KW-0997">Cell inner membrane</keyword>
<evidence type="ECO:0000313" key="14">
    <source>
        <dbReference type="Proteomes" id="UP000185192"/>
    </source>
</evidence>
<dbReference type="PANTHER" id="PTHR33446">
    <property type="entry name" value="PROTEIN TONB-RELATED"/>
    <property type="match status" value="1"/>
</dbReference>
<dbReference type="InterPro" id="IPR006260">
    <property type="entry name" value="TonB/TolA_C"/>
</dbReference>
<protein>
    <submittedName>
        <fullName evidence="13">Outer membrane transport energization protein TonB</fullName>
    </submittedName>
</protein>
<dbReference type="Proteomes" id="UP000185192">
    <property type="component" value="Unassembled WGS sequence"/>
</dbReference>
<keyword evidence="7" id="KW-0653">Protein transport</keyword>
<dbReference type="SUPFAM" id="SSF74653">
    <property type="entry name" value="TolA/TonB C-terminal domain"/>
    <property type="match status" value="1"/>
</dbReference>
<feature type="compositionally biased region" description="Pro residues" evidence="10">
    <location>
        <begin position="63"/>
        <end position="90"/>
    </location>
</feature>
<evidence type="ECO:0000256" key="2">
    <source>
        <dbReference type="ARBA" id="ARBA00006555"/>
    </source>
</evidence>
<proteinExistence type="inferred from homology"/>
<dbReference type="InterPro" id="IPR051045">
    <property type="entry name" value="TonB-dependent_transducer"/>
</dbReference>
<feature type="region of interest" description="Disordered" evidence="10">
    <location>
        <begin position="52"/>
        <end position="152"/>
    </location>
</feature>
<comment type="subcellular location">
    <subcellularLocation>
        <location evidence="1">Cell inner membrane</location>
        <topology evidence="1">Single-pass membrane protein</topology>
        <orientation evidence="1">Periplasmic side</orientation>
    </subcellularLocation>
</comment>
<keyword evidence="4" id="KW-1003">Cell membrane</keyword>
<feature type="compositionally biased region" description="Acidic residues" evidence="10">
    <location>
        <begin position="52"/>
        <end position="62"/>
    </location>
</feature>
<dbReference type="NCBIfam" id="TIGR01352">
    <property type="entry name" value="tonB_Cterm"/>
    <property type="match status" value="1"/>
</dbReference>
<gene>
    <name evidence="13" type="ORF">SAMN02745824_1553</name>
</gene>
<dbReference type="GO" id="GO:0098797">
    <property type="term" value="C:plasma membrane protein complex"/>
    <property type="evidence" value="ECO:0007669"/>
    <property type="project" value="TreeGrafter"/>
</dbReference>
<evidence type="ECO:0000256" key="1">
    <source>
        <dbReference type="ARBA" id="ARBA00004383"/>
    </source>
</evidence>
<keyword evidence="3" id="KW-0813">Transport</keyword>
<dbReference type="RefSeq" id="WP_074204462.1">
    <property type="nucleotide sequence ID" value="NZ_FSQW01000001.1"/>
</dbReference>
<feature type="transmembrane region" description="Helical" evidence="11">
    <location>
        <begin position="13"/>
        <end position="39"/>
    </location>
</feature>
<dbReference type="GO" id="GO:0055085">
    <property type="term" value="P:transmembrane transport"/>
    <property type="evidence" value="ECO:0007669"/>
    <property type="project" value="InterPro"/>
</dbReference>
<evidence type="ECO:0000259" key="12">
    <source>
        <dbReference type="PROSITE" id="PS52015"/>
    </source>
</evidence>
<keyword evidence="8 11" id="KW-1133">Transmembrane helix</keyword>
<keyword evidence="6 11" id="KW-0812">Transmembrane</keyword>
<evidence type="ECO:0000313" key="13">
    <source>
        <dbReference type="EMBL" id="SIN65847.1"/>
    </source>
</evidence>
<evidence type="ECO:0000256" key="8">
    <source>
        <dbReference type="ARBA" id="ARBA00022989"/>
    </source>
</evidence>
<dbReference type="PROSITE" id="PS52015">
    <property type="entry name" value="TONB_CTD"/>
    <property type="match status" value="1"/>
</dbReference>
<keyword evidence="9 11" id="KW-0472">Membrane</keyword>
<dbReference type="InterPro" id="IPR037682">
    <property type="entry name" value="TonB_C"/>
</dbReference>
<reference evidence="14" key="1">
    <citation type="submission" date="2016-11" db="EMBL/GenBank/DDBJ databases">
        <authorList>
            <person name="Varghese N."/>
            <person name="Submissions S."/>
        </authorList>
    </citation>
    <scope>NUCLEOTIDE SEQUENCE [LARGE SCALE GENOMIC DNA]</scope>
    <source>
        <strain evidence="14">DSM 22363</strain>
    </source>
</reference>
<sequence>MAYADQQMSSSKIVSIALVILIHVLFGYALVTGLAYNAVKKVAEELDMIDIQEEEPPEEPEEPPPPPPEQPIEPPPVVTPPPIVTPPAAPRPVIQQTPIAPPAPPPVVAAPPAPPPPPPPQRATPEPRGNPGRWANQNDYPSRALREEREGTTSFRVTVNARGRVADCQITGSSGHADLDAATCKNITRRARFRPALDSQGNPVAGTWSSRIRWEMPR</sequence>
<evidence type="ECO:0000256" key="9">
    <source>
        <dbReference type="ARBA" id="ARBA00023136"/>
    </source>
</evidence>
<comment type="similarity">
    <text evidence="2">Belongs to the TonB family.</text>
</comment>
<evidence type="ECO:0000256" key="7">
    <source>
        <dbReference type="ARBA" id="ARBA00022927"/>
    </source>
</evidence>
<evidence type="ECO:0000256" key="4">
    <source>
        <dbReference type="ARBA" id="ARBA00022475"/>
    </source>
</evidence>